<dbReference type="AlphaFoldDB" id="A4S3Y7"/>
<accession>A4S3Y7</accession>
<dbReference type="GO" id="GO:0070006">
    <property type="term" value="F:metalloaminopeptidase activity"/>
    <property type="evidence" value="ECO:0007669"/>
    <property type="project" value="InterPro"/>
</dbReference>
<comment type="similarity">
    <text evidence="1">Belongs to the peptidase M17 family.</text>
</comment>
<dbReference type="GO" id="GO:0006508">
    <property type="term" value="P:proteolysis"/>
    <property type="evidence" value="ECO:0007669"/>
    <property type="project" value="UniProtKB-KW"/>
</dbReference>
<reference evidence="6 7" key="1">
    <citation type="journal article" date="2007" name="Proc. Natl. Acad. Sci. U.S.A.">
        <title>The tiny eukaryote Ostreococcus provides genomic insights into the paradox of plankton speciation.</title>
        <authorList>
            <person name="Palenik B."/>
            <person name="Grimwood J."/>
            <person name="Aerts A."/>
            <person name="Rouze P."/>
            <person name="Salamov A."/>
            <person name="Putnam N."/>
            <person name="Dupont C."/>
            <person name="Jorgensen R."/>
            <person name="Derelle E."/>
            <person name="Rombauts S."/>
            <person name="Zhou K."/>
            <person name="Otillar R."/>
            <person name="Merchant S.S."/>
            <person name="Podell S."/>
            <person name="Gaasterland T."/>
            <person name="Napoli C."/>
            <person name="Gendler K."/>
            <person name="Manuell A."/>
            <person name="Tai V."/>
            <person name="Vallon O."/>
            <person name="Piganeau G."/>
            <person name="Jancek S."/>
            <person name="Heijde M."/>
            <person name="Jabbari K."/>
            <person name="Bowler C."/>
            <person name="Lohr M."/>
            <person name="Robbens S."/>
            <person name="Werner G."/>
            <person name="Dubchak I."/>
            <person name="Pazour G.J."/>
            <person name="Ren Q."/>
            <person name="Paulsen I."/>
            <person name="Delwiche C."/>
            <person name="Schmutz J."/>
            <person name="Rokhsar D."/>
            <person name="Van de Peer Y."/>
            <person name="Moreau H."/>
            <person name="Grigoriev I.V."/>
        </authorList>
    </citation>
    <scope>NUCLEOTIDE SEQUENCE [LARGE SCALE GENOMIC DNA]</scope>
    <source>
        <strain evidence="6 7">CCE9901</strain>
    </source>
</reference>
<proteinExistence type="inferred from homology"/>
<dbReference type="PRINTS" id="PR00481">
    <property type="entry name" value="LAMNOPPTDASE"/>
</dbReference>
<evidence type="ECO:0000256" key="4">
    <source>
        <dbReference type="ARBA" id="ARBA00022801"/>
    </source>
</evidence>
<dbReference type="PROSITE" id="PS00631">
    <property type="entry name" value="CYTOSOL_AP"/>
    <property type="match status" value="1"/>
</dbReference>
<dbReference type="Gramene" id="ABO98468">
    <property type="protein sequence ID" value="ABO98468"/>
    <property type="gene ID" value="OSTLU_94892"/>
</dbReference>
<dbReference type="OMA" id="KSKDGMC"/>
<dbReference type="GeneID" id="5004093"/>
<feature type="domain" description="Cytosol aminopeptidase" evidence="5">
    <location>
        <begin position="168"/>
        <end position="175"/>
    </location>
</feature>
<dbReference type="InterPro" id="IPR000819">
    <property type="entry name" value="Peptidase_M17_C"/>
</dbReference>
<dbReference type="PANTHER" id="PTHR11963">
    <property type="entry name" value="LEUCINE AMINOPEPTIDASE-RELATED"/>
    <property type="match status" value="1"/>
</dbReference>
<dbReference type="SUPFAM" id="SSF53187">
    <property type="entry name" value="Zn-dependent exopeptidases"/>
    <property type="match status" value="1"/>
</dbReference>
<dbReference type="CDD" id="cd00433">
    <property type="entry name" value="Peptidase_M17"/>
    <property type="match status" value="1"/>
</dbReference>
<keyword evidence="2" id="KW-0031">Aminopeptidase</keyword>
<keyword evidence="7" id="KW-1185">Reference proteome</keyword>
<dbReference type="Gene3D" id="3.40.630.10">
    <property type="entry name" value="Zn peptidases"/>
    <property type="match status" value="1"/>
</dbReference>
<evidence type="ECO:0000256" key="2">
    <source>
        <dbReference type="ARBA" id="ARBA00022438"/>
    </source>
</evidence>
<dbReference type="GO" id="GO:0030145">
    <property type="term" value="F:manganese ion binding"/>
    <property type="evidence" value="ECO:0007669"/>
    <property type="project" value="InterPro"/>
</dbReference>
<evidence type="ECO:0000313" key="7">
    <source>
        <dbReference type="Proteomes" id="UP000001568"/>
    </source>
</evidence>
<gene>
    <name evidence="6" type="ORF">OSTLU_94892</name>
</gene>
<dbReference type="STRING" id="436017.A4S3Y7"/>
<keyword evidence="4" id="KW-0378">Hydrolase</keyword>
<dbReference type="Proteomes" id="UP000001568">
    <property type="component" value="Chromosome 10"/>
</dbReference>
<evidence type="ECO:0000256" key="1">
    <source>
        <dbReference type="ARBA" id="ARBA00009528"/>
    </source>
</evidence>
<evidence type="ECO:0000259" key="5">
    <source>
        <dbReference type="PROSITE" id="PS00631"/>
    </source>
</evidence>
<dbReference type="Pfam" id="PF00883">
    <property type="entry name" value="Peptidase_M17"/>
    <property type="match status" value="1"/>
</dbReference>
<evidence type="ECO:0000313" key="6">
    <source>
        <dbReference type="EMBL" id="ABO98468.1"/>
    </source>
</evidence>
<organism evidence="6 7">
    <name type="scientific">Ostreococcus lucimarinus (strain CCE9901)</name>
    <dbReference type="NCBI Taxonomy" id="436017"/>
    <lineage>
        <taxon>Eukaryota</taxon>
        <taxon>Viridiplantae</taxon>
        <taxon>Chlorophyta</taxon>
        <taxon>Mamiellophyceae</taxon>
        <taxon>Mamiellales</taxon>
        <taxon>Bathycoccaceae</taxon>
        <taxon>Ostreococcus</taxon>
    </lineage>
</organism>
<dbReference type="eggNOG" id="KOG2597">
    <property type="taxonomic scope" value="Eukaryota"/>
</dbReference>
<dbReference type="OrthoDB" id="412814at2759"/>
<dbReference type="HOGENOM" id="CLU_013734_7_0_1"/>
<dbReference type="RefSeq" id="XP_001420175.1">
    <property type="nucleotide sequence ID" value="XM_001420138.1"/>
</dbReference>
<dbReference type="KEGG" id="olu:OSTLU_94892"/>
<dbReference type="GO" id="GO:0005737">
    <property type="term" value="C:cytoplasm"/>
    <property type="evidence" value="ECO:0007669"/>
    <property type="project" value="InterPro"/>
</dbReference>
<evidence type="ECO:0000256" key="3">
    <source>
        <dbReference type="ARBA" id="ARBA00022670"/>
    </source>
</evidence>
<sequence length="314" mass="33114">MAPNELSPDAFVDEAKVVAGELGASVKVVEIKRYAQLVEEGYGCLAGVGSASSRDGRDPALVHLRFTPKGCVDPDAPSIAFVGKGITFDTGGLSLKSKDGMCGMKTDMGGAAGMLCAFESIAREDAESNFKTPLDLVLCIAENAIGSGAIRPDDILVGKSGKTVEINNTDAEGRLPRIIVDMATLTGAQMIATGRKHAGLVTDSEDMEHTIVRLGRITGDLAHALPYAPEMFKSEFSSKVADMKNSVADRANAQSSCAGQFIANHLHPDWVARDDTAWIHLDMAGPGNFKDGLGSGYGVALLNALYKEIDSRPQ</sequence>
<protein>
    <recommendedName>
        <fullName evidence="5">Cytosol aminopeptidase domain-containing protein</fullName>
    </recommendedName>
</protein>
<dbReference type="EMBL" id="CP000590">
    <property type="protein sequence ID" value="ABO98468.1"/>
    <property type="molecule type" value="Genomic_DNA"/>
</dbReference>
<keyword evidence="3" id="KW-0645">Protease</keyword>
<dbReference type="PANTHER" id="PTHR11963:SF48">
    <property type="entry name" value="DIPEPTIDASE B, ISOFORM A"/>
    <property type="match status" value="1"/>
</dbReference>
<dbReference type="InterPro" id="IPR011356">
    <property type="entry name" value="Leucine_aapep/pepB"/>
</dbReference>
<name>A4S3Y7_OSTLU</name>